<gene>
    <name evidence="2" type="ORF">EDC38_1796</name>
</gene>
<dbReference type="Proteomes" id="UP000273643">
    <property type="component" value="Unassembled WGS sequence"/>
</dbReference>
<evidence type="ECO:0000313" key="3">
    <source>
        <dbReference type="Proteomes" id="UP000273643"/>
    </source>
</evidence>
<evidence type="ECO:0000313" key="2">
    <source>
        <dbReference type="EMBL" id="ROQ21173.1"/>
    </source>
</evidence>
<keyword evidence="3" id="KW-1185">Reference proteome</keyword>
<keyword evidence="1" id="KW-0812">Transmembrane</keyword>
<dbReference type="InterPro" id="IPR010706">
    <property type="entry name" value="Fatty_acid_cis-trans_isomerase"/>
</dbReference>
<dbReference type="AlphaFoldDB" id="A0A3N1NY85"/>
<feature type="transmembrane region" description="Helical" evidence="1">
    <location>
        <begin position="12"/>
        <end position="30"/>
    </location>
</feature>
<sequence length="782" mass="90308">MATGHWLTRGSLVTLILIVIGCSAIGHQLWNQRYGAPTPREPLRNASEDDRFQAHIKPLIEHRCTVCHGCYDAPCQLKMEAREGLFRGAHEDKVYDGTRLLGAELTRLFEDADSTAQWREKGFFPVINERADSAQANLQGSVLARMLQLKRQHPLPTQPVLPDSFDFSLNRDWHCPKAETFDNYAEDYPLWGMPYGLPGLSEREHNRLIHWLEDGAPAGAPNPIGPELQQTVQQWEQFFNADSLKARLTNRYLYEHLFLANLHFEPNPKVFFKLVRSSTPPGEPIERISTRRPFDDPGVDRVYYRLWRDPSSIVAKNHLPYALTPERMTLWREWFLNADYAVTELPGYQPEQAANPFATFVDLPVKARYQFLLDEAEFTIMNFIKGPVCRGQVALNVIQDHFWVSFVDPAFTADKWDGEFLANNSEHLKLPAGVGNTLLPMTNWRRYSQLQKNYLAAKATHLSNKFGEREPLNMEMIWDGEGQNTNAALTIFRHTDSASVHRGFIGPEPKTSWVIDYPLLERIHYLLVAGFDVYGNTSHQLLSRLYMDFLRMEGEMNFINFLPEPVQEPTIAHWYRDAEEDLKEYLDVYQNNLQVETALEYPSGQDHQRRLYQLLSRRLQPVLSGEHQLDELTLNERTREALQTLHSLEGEALRVLPPTTVIYVPDSALFTLIHHNAYSNLSSLFMEQERRLPQEDTLSVAAGIIGSYPNSFMMMDEQDIPAFVNQVRAMSEERDYRKLKDRYGVRRSDPNFWAISDDIHALYRKRAGVRAGLLDYNRLENR</sequence>
<keyword evidence="2" id="KW-0413">Isomerase</keyword>
<dbReference type="RefSeq" id="WP_246004371.1">
    <property type="nucleotide sequence ID" value="NZ_RJUK01000001.1"/>
</dbReference>
<organism evidence="2 3">
    <name type="scientific">Marinimicrobium koreense</name>
    <dbReference type="NCBI Taxonomy" id="306545"/>
    <lineage>
        <taxon>Bacteria</taxon>
        <taxon>Pseudomonadati</taxon>
        <taxon>Pseudomonadota</taxon>
        <taxon>Gammaproteobacteria</taxon>
        <taxon>Cellvibrionales</taxon>
        <taxon>Cellvibrionaceae</taxon>
        <taxon>Marinimicrobium</taxon>
    </lineage>
</organism>
<comment type="caution">
    <text evidence="2">The sequence shown here is derived from an EMBL/GenBank/DDBJ whole genome shotgun (WGS) entry which is preliminary data.</text>
</comment>
<reference evidence="2 3" key="1">
    <citation type="submission" date="2018-11" db="EMBL/GenBank/DDBJ databases">
        <title>Genomic Encyclopedia of Type Strains, Phase IV (KMG-IV): sequencing the most valuable type-strain genomes for metagenomic binning, comparative biology and taxonomic classification.</title>
        <authorList>
            <person name="Goeker M."/>
        </authorList>
    </citation>
    <scope>NUCLEOTIDE SEQUENCE [LARGE SCALE GENOMIC DNA]</scope>
    <source>
        <strain evidence="2 3">DSM 16974</strain>
    </source>
</reference>
<dbReference type="Pfam" id="PF06934">
    <property type="entry name" value="CTI"/>
    <property type="match status" value="1"/>
</dbReference>
<keyword evidence="1" id="KW-0472">Membrane</keyword>
<keyword evidence="1" id="KW-1133">Transmembrane helix</keyword>
<evidence type="ECO:0000256" key="1">
    <source>
        <dbReference type="SAM" id="Phobius"/>
    </source>
</evidence>
<dbReference type="GO" id="GO:0016853">
    <property type="term" value="F:isomerase activity"/>
    <property type="evidence" value="ECO:0007669"/>
    <property type="project" value="UniProtKB-KW"/>
</dbReference>
<proteinExistence type="predicted"/>
<accession>A0A3N1NY85</accession>
<name>A0A3N1NY85_9GAMM</name>
<protein>
    <submittedName>
        <fullName evidence="2">Fatty acid cis/trans isomerase CTI</fullName>
    </submittedName>
</protein>
<dbReference type="EMBL" id="RJUK01000001">
    <property type="protein sequence ID" value="ROQ21173.1"/>
    <property type="molecule type" value="Genomic_DNA"/>
</dbReference>